<dbReference type="AlphaFoldDB" id="A0AAV6R047"/>
<proteinExistence type="predicted"/>
<name>A0AAV6R047_SOLSE</name>
<evidence type="ECO:0000256" key="1">
    <source>
        <dbReference type="SAM" id="MobiDB-lite"/>
    </source>
</evidence>
<dbReference type="Proteomes" id="UP000693946">
    <property type="component" value="Linkage Group LG3"/>
</dbReference>
<sequence length="83" mass="9177">MIHCFYCCCCWSMKVGVLHKQEPRTSLPAHADSTPIGPAGGARFDKRMSGGVADRDQERRHELMADRARALETAAKQCAQQST</sequence>
<gene>
    <name evidence="2" type="ORF">JOB18_048400</name>
</gene>
<accession>A0AAV6R047</accession>
<organism evidence="2 3">
    <name type="scientific">Solea senegalensis</name>
    <name type="common">Senegalese sole</name>
    <dbReference type="NCBI Taxonomy" id="28829"/>
    <lineage>
        <taxon>Eukaryota</taxon>
        <taxon>Metazoa</taxon>
        <taxon>Chordata</taxon>
        <taxon>Craniata</taxon>
        <taxon>Vertebrata</taxon>
        <taxon>Euteleostomi</taxon>
        <taxon>Actinopterygii</taxon>
        <taxon>Neopterygii</taxon>
        <taxon>Teleostei</taxon>
        <taxon>Neoteleostei</taxon>
        <taxon>Acanthomorphata</taxon>
        <taxon>Carangaria</taxon>
        <taxon>Pleuronectiformes</taxon>
        <taxon>Pleuronectoidei</taxon>
        <taxon>Soleidae</taxon>
        <taxon>Solea</taxon>
    </lineage>
</organism>
<evidence type="ECO:0000313" key="3">
    <source>
        <dbReference type="Proteomes" id="UP000693946"/>
    </source>
</evidence>
<evidence type="ECO:0000313" key="2">
    <source>
        <dbReference type="EMBL" id="KAG7498084.1"/>
    </source>
</evidence>
<protein>
    <submittedName>
        <fullName evidence="2">Uncharacterized protein</fullName>
    </submittedName>
</protein>
<feature type="compositionally biased region" description="Basic and acidic residues" evidence="1">
    <location>
        <begin position="43"/>
        <end position="58"/>
    </location>
</feature>
<feature type="region of interest" description="Disordered" evidence="1">
    <location>
        <begin position="26"/>
        <end position="58"/>
    </location>
</feature>
<dbReference type="EMBL" id="JAGKHQ010000015">
    <property type="protein sequence ID" value="KAG7498084.1"/>
    <property type="molecule type" value="Genomic_DNA"/>
</dbReference>
<keyword evidence="3" id="KW-1185">Reference proteome</keyword>
<reference evidence="2 3" key="1">
    <citation type="journal article" date="2021" name="Sci. Rep.">
        <title>Chromosome anchoring in Senegalese sole (Solea senegalensis) reveals sex-associated markers and genome rearrangements in flatfish.</title>
        <authorList>
            <person name="Guerrero-Cozar I."/>
            <person name="Gomez-Garrido J."/>
            <person name="Berbel C."/>
            <person name="Martinez-Blanch J.F."/>
            <person name="Alioto T."/>
            <person name="Claros M.G."/>
            <person name="Gagnaire P.A."/>
            <person name="Manchado M."/>
        </authorList>
    </citation>
    <scope>NUCLEOTIDE SEQUENCE [LARGE SCALE GENOMIC DNA]</scope>
    <source>
        <strain evidence="2">Sse05_10M</strain>
    </source>
</reference>
<comment type="caution">
    <text evidence="2">The sequence shown here is derived from an EMBL/GenBank/DDBJ whole genome shotgun (WGS) entry which is preliminary data.</text>
</comment>